<evidence type="ECO:0000256" key="5">
    <source>
        <dbReference type="ARBA" id="ARBA00022747"/>
    </source>
</evidence>
<dbReference type="PROSITE" id="PS51679">
    <property type="entry name" value="SAM_MT_C5"/>
    <property type="match status" value="1"/>
</dbReference>
<accession>A0A6A7WAR0</accession>
<dbReference type="InterPro" id="IPR001525">
    <property type="entry name" value="C5_MeTfrase"/>
</dbReference>
<dbReference type="OrthoDB" id="32195at2"/>
<dbReference type="GO" id="GO:0032259">
    <property type="term" value="P:methylation"/>
    <property type="evidence" value="ECO:0007669"/>
    <property type="project" value="UniProtKB-KW"/>
</dbReference>
<organism evidence="8 9">
    <name type="scientific">Segatella copri</name>
    <dbReference type="NCBI Taxonomy" id="165179"/>
    <lineage>
        <taxon>Bacteria</taxon>
        <taxon>Pseudomonadati</taxon>
        <taxon>Bacteroidota</taxon>
        <taxon>Bacteroidia</taxon>
        <taxon>Bacteroidales</taxon>
        <taxon>Prevotellaceae</taxon>
        <taxon>Segatella</taxon>
    </lineage>
</organism>
<dbReference type="GO" id="GO:0003886">
    <property type="term" value="F:DNA (cytosine-5-)-methyltransferase activity"/>
    <property type="evidence" value="ECO:0007669"/>
    <property type="project" value="UniProtKB-EC"/>
</dbReference>
<dbReference type="PANTHER" id="PTHR10629">
    <property type="entry name" value="CYTOSINE-SPECIFIC METHYLTRANSFERASE"/>
    <property type="match status" value="1"/>
</dbReference>
<evidence type="ECO:0000256" key="4">
    <source>
        <dbReference type="ARBA" id="ARBA00022691"/>
    </source>
</evidence>
<evidence type="ECO:0000313" key="9">
    <source>
        <dbReference type="Proteomes" id="UP000384372"/>
    </source>
</evidence>
<dbReference type="EC" id="2.1.1.37" evidence="1"/>
<evidence type="ECO:0000256" key="1">
    <source>
        <dbReference type="ARBA" id="ARBA00011975"/>
    </source>
</evidence>
<evidence type="ECO:0000256" key="6">
    <source>
        <dbReference type="ARBA" id="ARBA00047422"/>
    </source>
</evidence>
<keyword evidence="5" id="KW-0680">Restriction system</keyword>
<dbReference type="PROSITE" id="PS00095">
    <property type="entry name" value="C5_MTASE_2"/>
    <property type="match status" value="1"/>
</dbReference>
<dbReference type="GO" id="GO:0044027">
    <property type="term" value="P:negative regulation of gene expression via chromosomal CpG island methylation"/>
    <property type="evidence" value="ECO:0007669"/>
    <property type="project" value="TreeGrafter"/>
</dbReference>
<keyword evidence="4 7" id="KW-0949">S-adenosyl-L-methionine</keyword>
<dbReference type="SUPFAM" id="SSF53335">
    <property type="entry name" value="S-adenosyl-L-methionine-dependent methyltransferases"/>
    <property type="match status" value="2"/>
</dbReference>
<feature type="active site" evidence="7">
    <location>
        <position position="102"/>
    </location>
</feature>
<dbReference type="PRINTS" id="PR00105">
    <property type="entry name" value="C5METTRFRASE"/>
</dbReference>
<evidence type="ECO:0000256" key="3">
    <source>
        <dbReference type="ARBA" id="ARBA00022679"/>
    </source>
</evidence>
<comment type="catalytic activity">
    <reaction evidence="6">
        <text>a 2'-deoxycytidine in DNA + S-adenosyl-L-methionine = a 5-methyl-2'-deoxycytidine in DNA + S-adenosyl-L-homocysteine + H(+)</text>
        <dbReference type="Rhea" id="RHEA:13681"/>
        <dbReference type="Rhea" id="RHEA-COMP:11369"/>
        <dbReference type="Rhea" id="RHEA-COMP:11370"/>
        <dbReference type="ChEBI" id="CHEBI:15378"/>
        <dbReference type="ChEBI" id="CHEBI:57856"/>
        <dbReference type="ChEBI" id="CHEBI:59789"/>
        <dbReference type="ChEBI" id="CHEBI:85452"/>
        <dbReference type="ChEBI" id="CHEBI:85454"/>
        <dbReference type="EC" id="2.1.1.37"/>
    </reaction>
</comment>
<dbReference type="GO" id="GO:0009307">
    <property type="term" value="P:DNA restriction-modification system"/>
    <property type="evidence" value="ECO:0007669"/>
    <property type="project" value="UniProtKB-KW"/>
</dbReference>
<keyword evidence="2 7" id="KW-0489">Methyltransferase</keyword>
<comment type="similarity">
    <text evidence="7">Belongs to the class I-like SAM-binding methyltransferase superfamily. C5-methyltransferase family.</text>
</comment>
<gene>
    <name evidence="8" type="ORF">F7D20_06295</name>
</gene>
<evidence type="ECO:0000256" key="2">
    <source>
        <dbReference type="ARBA" id="ARBA00022603"/>
    </source>
</evidence>
<dbReference type="InterPro" id="IPR050390">
    <property type="entry name" value="C5-Methyltransferase"/>
</dbReference>
<dbReference type="Pfam" id="PF00145">
    <property type="entry name" value="DNA_methylase"/>
    <property type="match status" value="2"/>
</dbReference>
<dbReference type="Proteomes" id="UP000384372">
    <property type="component" value="Unassembled WGS sequence"/>
</dbReference>
<reference evidence="8 9" key="1">
    <citation type="submission" date="2019-09" db="EMBL/GenBank/DDBJ databases">
        <title>Distinct polysaccharide growth profiles of human intestinal Prevotella copri isolates.</title>
        <authorList>
            <person name="Fehlner-Peach H."/>
            <person name="Magnabosco C."/>
            <person name="Raghavan V."/>
            <person name="Scher J.U."/>
            <person name="Tett A."/>
            <person name="Cox L.M."/>
            <person name="Gottsegen C."/>
            <person name="Watters A."/>
            <person name="Wiltshire- Gordon J.D."/>
            <person name="Segata N."/>
            <person name="Bonneau R."/>
            <person name="Littman D.R."/>
        </authorList>
    </citation>
    <scope>NUCLEOTIDE SEQUENCE [LARGE SCALE GENOMIC DNA]</scope>
    <source>
        <strain evidence="9">iAQ1173</strain>
    </source>
</reference>
<dbReference type="InterPro" id="IPR029063">
    <property type="entry name" value="SAM-dependent_MTases_sf"/>
</dbReference>
<dbReference type="PANTHER" id="PTHR10629:SF52">
    <property type="entry name" value="DNA (CYTOSINE-5)-METHYLTRANSFERASE 1"/>
    <property type="match status" value="1"/>
</dbReference>
<dbReference type="InterPro" id="IPR031303">
    <property type="entry name" value="C5_meth_CS"/>
</dbReference>
<dbReference type="RefSeq" id="WP_158463309.1">
    <property type="nucleotide sequence ID" value="NZ_VZAD01000056.1"/>
</dbReference>
<dbReference type="Gene3D" id="3.90.120.10">
    <property type="entry name" value="DNA Methylase, subunit A, domain 2"/>
    <property type="match status" value="1"/>
</dbReference>
<dbReference type="Gene3D" id="3.40.50.150">
    <property type="entry name" value="Vaccinia Virus protein VP39"/>
    <property type="match status" value="2"/>
</dbReference>
<comment type="caution">
    <text evidence="8">The sequence shown here is derived from an EMBL/GenBank/DDBJ whole genome shotgun (WGS) entry which is preliminary data.</text>
</comment>
<evidence type="ECO:0000313" key="8">
    <source>
        <dbReference type="EMBL" id="MQP11579.1"/>
    </source>
</evidence>
<proteinExistence type="inferred from homology"/>
<name>A0A6A7WAR0_9BACT</name>
<sequence length="624" mass="72479">MSEKKEFISTRKGITYLDLFAGAGGFSEGFMQAYTDDKYYDFRLASDINENCELTHRVRYNKMLGLDTKFLCQDIMEDSFLSNLLKEIGNQEIDVVTGGPSCQSFSLAGRRKKLDKRDDLFFHYLKVIKALRPKYFVMENVKGILTKDEGRIKERILREIRSIVDDAKMNQLYAFLDDVLKPQMPTSLYYALYIRLCMETSTENWDKQNEIFFENLEQQLKNVTKHLPYSISKSDESVNTIRHGLLLLKMKQQRDSIRKQVIQLKTSAHIDNDTFMDGYNAIIETISDEQILEKTLDAVDKVAKMGDCAEDAQSLKKSLEILTSTFDECIEYIQEQLKGKKDLLNHLNEMMKEIRLYNIEEPFILLSSNYGVPQNRERVVFIGCRNDQEVIKEIPATVSDSKKVKVYEALWDLDMIGNGETVTSYKKPKLNLKFEDTKIQRAIQGEPDERGLLFSEWSRIGRLGHRFTFDHEPFYVLNMNELDRPQKYQHMGLFNHQTSLQNEKVRERLRIIAEHGDYDDAKTELKKKGLESQKRNYVVLNPLGQSPTVCTMPDDFIHYSAYRPMTVREMARLQSFDDSFVFQGKRQTGGNNRQKEIPQYTLVGNAVPPLMARAIANTLLKHIK</sequence>
<protein>
    <recommendedName>
        <fullName evidence="1">DNA (cytosine-5-)-methyltransferase</fullName>
        <ecNumber evidence="1">2.1.1.37</ecNumber>
    </recommendedName>
</protein>
<dbReference type="GO" id="GO:0003677">
    <property type="term" value="F:DNA binding"/>
    <property type="evidence" value="ECO:0007669"/>
    <property type="project" value="TreeGrafter"/>
</dbReference>
<keyword evidence="9" id="KW-1185">Reference proteome</keyword>
<evidence type="ECO:0000256" key="7">
    <source>
        <dbReference type="PROSITE-ProRule" id="PRU01016"/>
    </source>
</evidence>
<dbReference type="AlphaFoldDB" id="A0A6A7WAR0"/>
<dbReference type="EMBL" id="VZAD01000056">
    <property type="protein sequence ID" value="MQP11579.1"/>
    <property type="molecule type" value="Genomic_DNA"/>
</dbReference>
<keyword evidence="3 7" id="KW-0808">Transferase</keyword>